<keyword evidence="5" id="KW-1003">Cell membrane</keyword>
<proteinExistence type="inferred from homology"/>
<evidence type="ECO:0000256" key="11">
    <source>
        <dbReference type="ARBA" id="ARBA00023136"/>
    </source>
</evidence>
<dbReference type="InterPro" id="IPR004316">
    <property type="entry name" value="SWEET_rpt"/>
</dbReference>
<keyword evidence="7 12" id="KW-0812">Transmembrane</keyword>
<evidence type="ECO:0000256" key="2">
    <source>
        <dbReference type="ARBA" id="ARBA00004653"/>
    </source>
</evidence>
<evidence type="ECO:0000256" key="3">
    <source>
        <dbReference type="ARBA" id="ARBA00007809"/>
    </source>
</evidence>
<keyword evidence="4 12" id="KW-0813">Transport</keyword>
<evidence type="ECO:0000256" key="9">
    <source>
        <dbReference type="ARBA" id="ARBA00022989"/>
    </source>
</evidence>
<keyword evidence="8" id="KW-0677">Repeat</keyword>
<feature type="transmembrane region" description="Helical" evidence="12">
    <location>
        <begin position="72"/>
        <end position="94"/>
    </location>
</feature>
<feature type="transmembrane region" description="Helical" evidence="12">
    <location>
        <begin position="190"/>
        <end position="212"/>
    </location>
</feature>
<organism evidence="13 14">
    <name type="scientific">Aquatica leii</name>
    <dbReference type="NCBI Taxonomy" id="1421715"/>
    <lineage>
        <taxon>Eukaryota</taxon>
        <taxon>Metazoa</taxon>
        <taxon>Ecdysozoa</taxon>
        <taxon>Arthropoda</taxon>
        <taxon>Hexapoda</taxon>
        <taxon>Insecta</taxon>
        <taxon>Pterygota</taxon>
        <taxon>Neoptera</taxon>
        <taxon>Endopterygota</taxon>
        <taxon>Coleoptera</taxon>
        <taxon>Polyphaga</taxon>
        <taxon>Elateriformia</taxon>
        <taxon>Elateroidea</taxon>
        <taxon>Lampyridae</taxon>
        <taxon>Luciolinae</taxon>
        <taxon>Aquatica</taxon>
    </lineage>
</organism>
<evidence type="ECO:0000256" key="1">
    <source>
        <dbReference type="ARBA" id="ARBA00004651"/>
    </source>
</evidence>
<evidence type="ECO:0000256" key="7">
    <source>
        <dbReference type="ARBA" id="ARBA00022692"/>
    </source>
</evidence>
<evidence type="ECO:0000256" key="8">
    <source>
        <dbReference type="ARBA" id="ARBA00022737"/>
    </source>
</evidence>
<keyword evidence="14" id="KW-1185">Reference proteome</keyword>
<dbReference type="GO" id="GO:0051119">
    <property type="term" value="F:sugar transmembrane transporter activity"/>
    <property type="evidence" value="ECO:0007669"/>
    <property type="project" value="InterPro"/>
</dbReference>
<protein>
    <recommendedName>
        <fullName evidence="12">Sugar transporter SWEET</fullName>
    </recommendedName>
</protein>
<comment type="subcellular location">
    <subcellularLocation>
        <location evidence="1 12">Cell membrane</location>
        <topology evidence="1 12">Multi-pass membrane protein</topology>
    </subcellularLocation>
    <subcellularLocation>
        <location evidence="2">Golgi apparatus membrane</location>
        <topology evidence="2">Multi-pass membrane protein</topology>
    </subcellularLocation>
</comment>
<reference evidence="14" key="1">
    <citation type="submission" date="2023-01" db="EMBL/GenBank/DDBJ databases">
        <title>Key to firefly adult light organ development and bioluminescence: homeobox transcription factors regulate luciferase expression and transportation to peroxisome.</title>
        <authorList>
            <person name="Fu X."/>
        </authorList>
    </citation>
    <scope>NUCLEOTIDE SEQUENCE [LARGE SCALE GENOMIC DNA]</scope>
</reference>
<dbReference type="InterPro" id="IPR047664">
    <property type="entry name" value="SWEET"/>
</dbReference>
<dbReference type="EMBL" id="JARPUR010000005">
    <property type="protein sequence ID" value="KAK4876373.1"/>
    <property type="molecule type" value="Genomic_DNA"/>
</dbReference>
<keyword evidence="11 12" id="KW-0472">Membrane</keyword>
<evidence type="ECO:0000256" key="6">
    <source>
        <dbReference type="ARBA" id="ARBA00022597"/>
    </source>
</evidence>
<gene>
    <name evidence="13" type="ORF">RN001_012795</name>
</gene>
<dbReference type="PANTHER" id="PTHR10791">
    <property type="entry name" value="RAG1-ACTIVATING PROTEIN 1"/>
    <property type="match status" value="1"/>
</dbReference>
<feature type="transmembrane region" description="Helical" evidence="12">
    <location>
        <begin position="163"/>
        <end position="184"/>
    </location>
</feature>
<feature type="transmembrane region" description="Helical" evidence="12">
    <location>
        <begin position="15"/>
        <end position="34"/>
    </location>
</feature>
<feature type="transmembrane region" description="Helical" evidence="12">
    <location>
        <begin position="106"/>
        <end position="122"/>
    </location>
</feature>
<dbReference type="Gene3D" id="1.20.1280.290">
    <property type="match status" value="2"/>
</dbReference>
<comment type="function">
    <text evidence="12">Mediates sugar transport across membranes.</text>
</comment>
<feature type="transmembrane region" description="Helical" evidence="12">
    <location>
        <begin position="46"/>
        <end position="66"/>
    </location>
</feature>
<evidence type="ECO:0000313" key="13">
    <source>
        <dbReference type="EMBL" id="KAK4876373.1"/>
    </source>
</evidence>
<dbReference type="PANTHER" id="PTHR10791:SF5">
    <property type="entry name" value="SUGAR TRANSPORTER SWEET"/>
    <property type="match status" value="1"/>
</dbReference>
<comment type="caution">
    <text evidence="13">The sequence shown here is derived from an EMBL/GenBank/DDBJ whole genome shotgun (WGS) entry which is preliminary data.</text>
</comment>
<keyword evidence="10" id="KW-0333">Golgi apparatus</keyword>
<dbReference type="FunFam" id="1.20.1280.290:FF:000004">
    <property type="entry name" value="Sugar transporter SWEET"/>
    <property type="match status" value="1"/>
</dbReference>
<name>A0AAN7SML9_9COLE</name>
<dbReference type="GO" id="GO:0005886">
    <property type="term" value="C:plasma membrane"/>
    <property type="evidence" value="ECO:0007669"/>
    <property type="project" value="UniProtKB-SubCell"/>
</dbReference>
<dbReference type="Pfam" id="PF03083">
    <property type="entry name" value="MtN3_slv"/>
    <property type="match status" value="2"/>
</dbReference>
<evidence type="ECO:0000256" key="10">
    <source>
        <dbReference type="ARBA" id="ARBA00023034"/>
    </source>
</evidence>
<feature type="transmembrane region" description="Helical" evidence="12">
    <location>
        <begin position="134"/>
        <end position="151"/>
    </location>
</feature>
<sequence>METLSIALQPYKDTVGAVAGVVTIAQFFSGVFMCKDIYRNKSTAGIPSMPFIGGFVIGVLMLKYSLILDDAAMLIVNLSAVVLNILYTAFYYIYSQDRNVEIFKPLSYGVALIACLLGYATWEDDTLLEHRYGLIVTILMLALIGSPLIELNEIIASKDASCIPFPLTFMGALCTALWLIYGIILLNVFMIVQNLVALVLCVVQLILCFMYPKALVNTDKKML</sequence>
<dbReference type="AlphaFoldDB" id="A0AAN7SML9"/>
<dbReference type="GO" id="GO:0000139">
    <property type="term" value="C:Golgi membrane"/>
    <property type="evidence" value="ECO:0007669"/>
    <property type="project" value="UniProtKB-SubCell"/>
</dbReference>
<evidence type="ECO:0000256" key="4">
    <source>
        <dbReference type="ARBA" id="ARBA00022448"/>
    </source>
</evidence>
<accession>A0AAN7SML9</accession>
<evidence type="ECO:0000313" key="14">
    <source>
        <dbReference type="Proteomes" id="UP001353858"/>
    </source>
</evidence>
<dbReference type="Proteomes" id="UP001353858">
    <property type="component" value="Unassembled WGS sequence"/>
</dbReference>
<evidence type="ECO:0000256" key="12">
    <source>
        <dbReference type="RuleBase" id="RU910715"/>
    </source>
</evidence>
<comment type="similarity">
    <text evidence="3 12">Belongs to the SWEET sugar transporter family.</text>
</comment>
<keyword evidence="6 12" id="KW-0762">Sugar transport</keyword>
<evidence type="ECO:0000256" key="5">
    <source>
        <dbReference type="ARBA" id="ARBA00022475"/>
    </source>
</evidence>
<keyword evidence="9 12" id="KW-1133">Transmembrane helix</keyword>